<protein>
    <recommendedName>
        <fullName evidence="2">SH3b domain-containing protein</fullName>
    </recommendedName>
</protein>
<name>A0A1E5QCJ8_9CYAN</name>
<dbReference type="AlphaFoldDB" id="A0A1E5QCJ8"/>
<dbReference type="STRING" id="1781255.BH720_25245"/>
<evidence type="ECO:0000313" key="1">
    <source>
        <dbReference type="EMBL" id="OEJ72386.1"/>
    </source>
</evidence>
<proteinExistence type="predicted"/>
<accession>A0A1E5QCJ8</accession>
<comment type="caution">
    <text evidence="1">The sequence shown here is derived from an EMBL/GenBank/DDBJ whole genome shotgun (WGS) entry which is preliminary data.</text>
</comment>
<organism evidence="1">
    <name type="scientific">Desertifilum tharense IPPAS B-1220</name>
    <dbReference type="NCBI Taxonomy" id="1781255"/>
    <lineage>
        <taxon>Bacteria</taxon>
        <taxon>Bacillati</taxon>
        <taxon>Cyanobacteriota</taxon>
        <taxon>Cyanophyceae</taxon>
        <taxon>Desertifilales</taxon>
        <taxon>Desertifilaceae</taxon>
        <taxon>Desertifilum</taxon>
    </lineage>
</organism>
<dbReference type="Gene3D" id="2.30.30.40">
    <property type="entry name" value="SH3 Domains"/>
    <property type="match status" value="1"/>
</dbReference>
<dbReference type="EMBL" id="MJGC01000132">
    <property type="protein sequence ID" value="OEJ72386.1"/>
    <property type="molecule type" value="Genomic_DNA"/>
</dbReference>
<sequence>MIDFQENPVSQNNQIAGLAIPVGIASLCFSPIFACGSFTAWAGLPEQPAALTAQSSQPNPSLVGQCRAASRSTFIYNERSPNSTRVRSLLVDEQVRLADNGLNGWIAIDQPISGFIQTNDLKPCGDPLEGQCRATNRDTFIYDSPSTNATRTRSLLPNETVTLASGGAEGWVMIRSPIQGYVQAATLRPCAPNAVRPNPPVATNPLQCRRVTEFVGEGLNVRVRPLLLARSIGVLLPGDIVRLRSNPPATNVDSEGRTWVEVTSPIPGWVSQGFIEGRNLEPVECP</sequence>
<gene>
    <name evidence="1" type="ORF">BH720_25245</name>
</gene>
<reference evidence="1" key="1">
    <citation type="submission" date="2016-09" db="EMBL/GenBank/DDBJ databases">
        <title>Draft genome of thermotolerant cyanobacterium Desertifilum sp. strain IPPAS B-1220.</title>
        <authorList>
            <person name="Sinetova M.A."/>
            <person name="Bolakhan K."/>
            <person name="Zayadan B.K."/>
            <person name="Mironov K.S."/>
            <person name="Ustinova V."/>
            <person name="Kupriyanova E.V."/>
            <person name="Sidorov R.A."/>
            <person name="Skrypnik A.N."/>
            <person name="Gogoleva N.E."/>
            <person name="Gogolev Y.V."/>
            <person name="Los D.A."/>
        </authorList>
    </citation>
    <scope>NUCLEOTIDE SEQUENCE [LARGE SCALE GENOMIC DNA]</scope>
    <source>
        <strain evidence="1">IPPAS B-1220</strain>
    </source>
</reference>
<evidence type="ECO:0008006" key="2">
    <source>
        <dbReference type="Google" id="ProtNLM"/>
    </source>
</evidence>
<dbReference type="RefSeq" id="WP_069969993.1">
    <property type="nucleotide sequence ID" value="NZ_CM124774.1"/>
</dbReference>